<dbReference type="InterPro" id="IPR017021">
    <property type="entry name" value="UCP033763"/>
</dbReference>
<evidence type="ECO:0000313" key="2">
    <source>
        <dbReference type="Proteomes" id="UP000030351"/>
    </source>
</evidence>
<dbReference type="Proteomes" id="UP000030351">
    <property type="component" value="Unassembled WGS sequence"/>
</dbReference>
<keyword evidence="2" id="KW-1185">Reference proteome</keyword>
<dbReference type="eggNOG" id="COG4954">
    <property type="taxonomic scope" value="Bacteria"/>
</dbReference>
<dbReference type="EMBL" id="JRUQ01000029">
    <property type="protein sequence ID" value="KGT94259.1"/>
    <property type="molecule type" value="Genomic_DNA"/>
</dbReference>
<dbReference type="Gene3D" id="3.40.1490.10">
    <property type="entry name" value="Bit1"/>
    <property type="match status" value="1"/>
</dbReference>
<dbReference type="InterPro" id="IPR023476">
    <property type="entry name" value="Pep_tRNA_hydro_II_dom_sf"/>
</dbReference>
<dbReference type="PIRSF" id="PIRSF033736">
    <property type="entry name" value="UCP033763"/>
    <property type="match status" value="1"/>
</dbReference>
<dbReference type="OrthoDB" id="9095096at2"/>
<gene>
    <name evidence="1" type="ORF">NG99_10495</name>
</gene>
<dbReference type="InterPro" id="IPR018988">
    <property type="entry name" value="DUF2000"/>
</dbReference>
<dbReference type="SUPFAM" id="SSF102462">
    <property type="entry name" value="Peptidyl-tRNA hydrolase II"/>
    <property type="match status" value="1"/>
</dbReference>
<protein>
    <recommendedName>
        <fullName evidence="3">DUF2000 domain-containing protein</fullName>
    </recommendedName>
</protein>
<sequence>MNDLRCAIILNSELPIGKAANAAAVISLTLGQRCPEFVGPELIDADGQSHPGLISVGIPVLAASNQQIGSLLSQCHASGFDSVLFPVEGQMTVDYAAFLEAVRQISTADLHHAGLGIVGEKKALRKLTSKLKLFG</sequence>
<dbReference type="RefSeq" id="WP_034891937.1">
    <property type="nucleotide sequence ID" value="NZ_JRUQ01000029.1"/>
</dbReference>
<organism evidence="1 2">
    <name type="scientific">Erwinia typographi</name>
    <dbReference type="NCBI Taxonomy" id="371042"/>
    <lineage>
        <taxon>Bacteria</taxon>
        <taxon>Pseudomonadati</taxon>
        <taxon>Pseudomonadota</taxon>
        <taxon>Gammaproteobacteria</taxon>
        <taxon>Enterobacterales</taxon>
        <taxon>Erwiniaceae</taxon>
        <taxon>Erwinia</taxon>
    </lineage>
</organism>
<evidence type="ECO:0008006" key="3">
    <source>
        <dbReference type="Google" id="ProtNLM"/>
    </source>
</evidence>
<reference evidence="1 2" key="1">
    <citation type="submission" date="2014-10" db="EMBL/GenBank/DDBJ databases">
        <title>Genome sequence of Erwinia typographi M043b.</title>
        <authorList>
            <person name="Chan K.-G."/>
            <person name="Tan W.-S."/>
        </authorList>
    </citation>
    <scope>NUCLEOTIDE SEQUENCE [LARGE SCALE GENOMIC DNA]</scope>
    <source>
        <strain evidence="1 2">M043b</strain>
    </source>
</reference>
<comment type="caution">
    <text evidence="1">The sequence shown here is derived from an EMBL/GenBank/DDBJ whole genome shotgun (WGS) entry which is preliminary data.</text>
</comment>
<name>A0A0A3Z8Z9_9GAMM</name>
<dbReference type="AlphaFoldDB" id="A0A0A3Z8Z9"/>
<evidence type="ECO:0000313" key="1">
    <source>
        <dbReference type="EMBL" id="KGT94259.1"/>
    </source>
</evidence>
<dbReference type="Pfam" id="PF09391">
    <property type="entry name" value="DUF2000"/>
    <property type="match status" value="1"/>
</dbReference>
<proteinExistence type="predicted"/>
<accession>A0A0A3Z8Z9</accession>